<dbReference type="Pfam" id="PF04113">
    <property type="entry name" value="Gpi16"/>
    <property type="match status" value="2"/>
</dbReference>
<dbReference type="GO" id="GO:0042765">
    <property type="term" value="C:GPI-anchor transamidase complex"/>
    <property type="evidence" value="ECO:0007669"/>
    <property type="project" value="InterPro"/>
</dbReference>
<dbReference type="GO" id="GO:0016255">
    <property type="term" value="P:attachment of GPI anchor to protein"/>
    <property type="evidence" value="ECO:0007669"/>
    <property type="project" value="InterPro"/>
</dbReference>
<reference evidence="3" key="1">
    <citation type="journal article" date="2013" name="Genetics">
        <title>The draft genome and transcriptome of Panagrellus redivivus are shaped by the harsh demands of a free-living lifestyle.</title>
        <authorList>
            <person name="Srinivasan J."/>
            <person name="Dillman A.R."/>
            <person name="Macchietto M.G."/>
            <person name="Heikkinen L."/>
            <person name="Lakso M."/>
            <person name="Fracchia K.M."/>
            <person name="Antoshechkin I."/>
            <person name="Mortazavi A."/>
            <person name="Wong G."/>
            <person name="Sternberg P.W."/>
        </authorList>
    </citation>
    <scope>NUCLEOTIDE SEQUENCE [LARGE SCALE GENOMIC DNA]</scope>
    <source>
        <strain evidence="3">MT8872</strain>
    </source>
</reference>
<keyword evidence="1" id="KW-1133">Transmembrane helix</keyword>
<keyword evidence="1" id="KW-0472">Membrane</keyword>
<evidence type="ECO:0000256" key="1">
    <source>
        <dbReference type="SAM" id="Phobius"/>
    </source>
</evidence>
<sequence length="543" mass="60593">MYLPLFGILLLATCHVACVEEYTEELHLSSLPNDDFSTVFRFVTTGDVLENPNEYLYIPLTIRQFFDYPIDEFHLSMTTGTWRHSQWGLQPQEESPTGISLKAKFKDIGKTEIDKTWSRLVQQVNGVFCSSILEVDPVFTTVPDGARISTNDSLLRYGHLAGEPLCTENIKPFLRLLPCKEKGFASVIRLTEVFGTSFHTLSVRAVKTPTSWRVELFAHFVKSRVRLLSRHEHVAFRVPLTTALQCGVAARQSIVYNLKSAYTASFKNGTTESSDSSFELSSLDLSKYDSFIVQIEQKRTQSLVASSEATPFIVTFSREKSDARSGIMSTGITNNLPDVQYADFMHTIPWQLHVEMDSLQFTCVDAVTAAISPGVILNKTLIPSLIKERPMSVFFRLQLPGRSICTLKLAFTTHLMTALSYPPDSNYGIFVSGPIITVNLTEATFRKYSGVLGSFANTEIKSRGELTEASKATPRAVVLHGEPMLVFLPVPDFSMPFNVIAIVTIVTGFLFGSTFNLTVKIFLPDLETPSTGEKKTGLRRFFS</sequence>
<feature type="transmembrane region" description="Helical" evidence="1">
    <location>
        <begin position="493"/>
        <end position="512"/>
    </location>
</feature>
<proteinExistence type="predicted"/>
<evidence type="ECO:0000256" key="2">
    <source>
        <dbReference type="SAM" id="SignalP"/>
    </source>
</evidence>
<protein>
    <submittedName>
        <fullName evidence="4">GPI transamidase component PIG-T</fullName>
    </submittedName>
</protein>
<dbReference type="AlphaFoldDB" id="A0A7E4VST5"/>
<reference evidence="4" key="2">
    <citation type="submission" date="2020-10" db="UniProtKB">
        <authorList>
            <consortium name="WormBaseParasite"/>
        </authorList>
    </citation>
    <scope>IDENTIFICATION</scope>
</reference>
<dbReference type="InterPro" id="IPR007245">
    <property type="entry name" value="PIG-T"/>
</dbReference>
<feature type="chain" id="PRO_5028858753" evidence="2">
    <location>
        <begin position="20"/>
        <end position="543"/>
    </location>
</feature>
<dbReference type="WBParaSite" id="Pan_g2995.t1">
    <property type="protein sequence ID" value="Pan_g2995.t1"/>
    <property type="gene ID" value="Pan_g2995"/>
</dbReference>
<dbReference type="PANTHER" id="PTHR12959">
    <property type="entry name" value="GPI TRANSAMIDASE COMPONENT PIG-T-RELATED"/>
    <property type="match status" value="1"/>
</dbReference>
<dbReference type="PANTHER" id="PTHR12959:SF11">
    <property type="entry name" value="GPI TRANSAMIDASE COMPONENT PIG-T"/>
    <property type="match status" value="1"/>
</dbReference>
<dbReference type="Proteomes" id="UP000492821">
    <property type="component" value="Unassembled WGS sequence"/>
</dbReference>
<organism evidence="3 4">
    <name type="scientific">Panagrellus redivivus</name>
    <name type="common">Microworm</name>
    <dbReference type="NCBI Taxonomy" id="6233"/>
    <lineage>
        <taxon>Eukaryota</taxon>
        <taxon>Metazoa</taxon>
        <taxon>Ecdysozoa</taxon>
        <taxon>Nematoda</taxon>
        <taxon>Chromadorea</taxon>
        <taxon>Rhabditida</taxon>
        <taxon>Tylenchina</taxon>
        <taxon>Panagrolaimomorpha</taxon>
        <taxon>Panagrolaimoidea</taxon>
        <taxon>Panagrolaimidae</taxon>
        <taxon>Panagrellus</taxon>
    </lineage>
</organism>
<evidence type="ECO:0000313" key="3">
    <source>
        <dbReference type="Proteomes" id="UP000492821"/>
    </source>
</evidence>
<accession>A0A7E4VST5</accession>
<keyword evidence="1" id="KW-0812">Transmembrane</keyword>
<evidence type="ECO:0000313" key="4">
    <source>
        <dbReference type="WBParaSite" id="Pan_g2995.t1"/>
    </source>
</evidence>
<keyword evidence="3" id="KW-1185">Reference proteome</keyword>
<feature type="signal peptide" evidence="2">
    <location>
        <begin position="1"/>
        <end position="19"/>
    </location>
</feature>
<name>A0A7E4VST5_PANRE</name>
<keyword evidence="2" id="KW-0732">Signal</keyword>